<sequence>MQVYSQGQPMPIQVYFPEKLQTSCRLFVYWEPVPVLGVVVLPQVCVKKHLKRALCPPVAFRPWLLWL</sequence>
<evidence type="ECO:0000313" key="1">
    <source>
        <dbReference type="EMBL" id="VTR37517.1"/>
    </source>
</evidence>
<reference evidence="1 2" key="1">
    <citation type="submission" date="2019-05" db="EMBL/GenBank/DDBJ databases">
        <authorList>
            <consortium name="Pathogen Informatics"/>
        </authorList>
    </citation>
    <scope>NUCLEOTIDE SEQUENCE [LARGE SCALE GENOMIC DNA]</scope>
    <source>
        <strain evidence="1 2">NCTC11429</strain>
    </source>
</reference>
<gene>
    <name evidence="1" type="ORF">NCTC11429_01885</name>
</gene>
<organism evidence="1 2">
    <name type="scientific">Sphingobacterium thalpophilum</name>
    <dbReference type="NCBI Taxonomy" id="259"/>
    <lineage>
        <taxon>Bacteria</taxon>
        <taxon>Pseudomonadati</taxon>
        <taxon>Bacteroidota</taxon>
        <taxon>Sphingobacteriia</taxon>
        <taxon>Sphingobacteriales</taxon>
        <taxon>Sphingobacteriaceae</taxon>
        <taxon>Sphingobacterium</taxon>
    </lineage>
</organism>
<evidence type="ECO:0000313" key="2">
    <source>
        <dbReference type="Proteomes" id="UP000308196"/>
    </source>
</evidence>
<protein>
    <submittedName>
        <fullName evidence="1">Uncharacterized protein</fullName>
    </submittedName>
</protein>
<dbReference type="AlphaFoldDB" id="A0A4U9UWM7"/>
<dbReference type="EMBL" id="LR590484">
    <property type="protein sequence ID" value="VTR37517.1"/>
    <property type="molecule type" value="Genomic_DNA"/>
</dbReference>
<name>A0A4U9UWM7_9SPHI</name>
<dbReference type="Proteomes" id="UP000308196">
    <property type="component" value="Chromosome"/>
</dbReference>
<accession>A0A4U9UWM7</accession>
<proteinExistence type="predicted"/>
<dbReference type="KEGG" id="stha:NCTC11429_01885"/>